<dbReference type="Pfam" id="PF00089">
    <property type="entry name" value="Trypsin"/>
    <property type="match status" value="1"/>
</dbReference>
<dbReference type="GO" id="GO:0006508">
    <property type="term" value="P:proteolysis"/>
    <property type="evidence" value="ECO:0007669"/>
    <property type="project" value="UniProtKB-KW"/>
</dbReference>
<evidence type="ECO:0000256" key="6">
    <source>
        <dbReference type="SAM" id="SignalP"/>
    </source>
</evidence>
<keyword evidence="3" id="KW-0720">Serine protease</keyword>
<evidence type="ECO:0000256" key="3">
    <source>
        <dbReference type="ARBA" id="ARBA00022825"/>
    </source>
</evidence>
<dbReference type="SUPFAM" id="SSF50494">
    <property type="entry name" value="Trypsin-like serine proteases"/>
    <property type="match status" value="1"/>
</dbReference>
<dbReference type="FunFam" id="2.40.10.10:FF:000002">
    <property type="entry name" value="Transmembrane protease serine"/>
    <property type="match status" value="1"/>
</dbReference>
<evidence type="ECO:0000256" key="5">
    <source>
        <dbReference type="ARBA" id="ARBA00024195"/>
    </source>
</evidence>
<dbReference type="InterPro" id="IPR009003">
    <property type="entry name" value="Peptidase_S1_PA"/>
</dbReference>
<dbReference type="InterPro" id="IPR001254">
    <property type="entry name" value="Trypsin_dom"/>
</dbReference>
<proteinExistence type="evidence at transcript level"/>
<evidence type="ECO:0000256" key="1">
    <source>
        <dbReference type="ARBA" id="ARBA00022670"/>
    </source>
</evidence>
<dbReference type="PROSITE" id="PS50240">
    <property type="entry name" value="TRYPSIN_DOM"/>
    <property type="match status" value="1"/>
</dbReference>
<keyword evidence="4" id="KW-1015">Disulfide bond</keyword>
<feature type="domain" description="Peptidase S1" evidence="7">
    <location>
        <begin position="19"/>
        <end position="248"/>
    </location>
</feature>
<dbReference type="InterPro" id="IPR001314">
    <property type="entry name" value="Peptidase_S1A"/>
</dbReference>
<dbReference type="InterPro" id="IPR043504">
    <property type="entry name" value="Peptidase_S1_PA_chymotrypsin"/>
</dbReference>
<dbReference type="SMART" id="SM00020">
    <property type="entry name" value="Tryp_SPc"/>
    <property type="match status" value="1"/>
</dbReference>
<evidence type="ECO:0000259" key="7">
    <source>
        <dbReference type="PROSITE" id="PS50240"/>
    </source>
</evidence>
<gene>
    <name evidence="8" type="primary">TRYP1</name>
</gene>
<dbReference type="PANTHER" id="PTHR24264:SF20">
    <property type="entry name" value="TRYPSIN-LIKE"/>
    <property type="match status" value="1"/>
</dbReference>
<feature type="signal peptide" evidence="6">
    <location>
        <begin position="1"/>
        <end position="16"/>
    </location>
</feature>
<dbReference type="InterPro" id="IPR050127">
    <property type="entry name" value="Serine_Proteases_S1"/>
</dbReference>
<organism evidence="8">
    <name type="scientific">Boltenia villosa</name>
    <name type="common">Spiny-headed tunicate</name>
    <name type="synonym">Cynthia villosa</name>
    <dbReference type="NCBI Taxonomy" id="63515"/>
    <lineage>
        <taxon>Eukaryota</taxon>
        <taxon>Metazoa</taxon>
        <taxon>Chordata</taxon>
        <taxon>Tunicata</taxon>
        <taxon>Ascidiacea</taxon>
        <taxon>Stolidobranchia</taxon>
        <taxon>Pyuridae</taxon>
        <taxon>Boltenia</taxon>
    </lineage>
</organism>
<dbReference type="PANTHER" id="PTHR24264">
    <property type="entry name" value="TRYPSIN-RELATED"/>
    <property type="match status" value="1"/>
</dbReference>
<dbReference type="PRINTS" id="PR00722">
    <property type="entry name" value="CHYMOTRYPSIN"/>
</dbReference>
<comment type="similarity">
    <text evidence="5">Belongs to the peptidase S1 family. CLIP subfamily.</text>
</comment>
<dbReference type="Gene3D" id="2.40.10.10">
    <property type="entry name" value="Trypsin-like serine proteases"/>
    <property type="match status" value="1"/>
</dbReference>
<dbReference type="FunFam" id="2.40.10.10:FF:000068">
    <property type="entry name" value="transmembrane protease serine 2"/>
    <property type="match status" value="1"/>
</dbReference>
<evidence type="ECO:0000256" key="4">
    <source>
        <dbReference type="ARBA" id="ARBA00023157"/>
    </source>
</evidence>
<dbReference type="MEROPS" id="S01.316"/>
<evidence type="ECO:0000256" key="2">
    <source>
        <dbReference type="ARBA" id="ARBA00022801"/>
    </source>
</evidence>
<dbReference type="GO" id="GO:0005615">
    <property type="term" value="C:extracellular space"/>
    <property type="evidence" value="ECO:0007669"/>
    <property type="project" value="TreeGrafter"/>
</dbReference>
<evidence type="ECO:0000313" key="8">
    <source>
        <dbReference type="EMBL" id="AAB69653.1"/>
    </source>
</evidence>
<dbReference type="EMBL" id="AF011897">
    <property type="protein sequence ID" value="AAB69653.1"/>
    <property type="molecule type" value="mRNA"/>
</dbReference>
<keyword evidence="2" id="KW-0378">Hydrolase</keyword>
<reference evidence="8" key="1">
    <citation type="submission" date="1997-07" db="EMBL/GenBank/DDBJ databases">
        <title>The Molecular Evolution of the Vertebrate Trypsinogens.</title>
        <authorList>
            <person name="Roach J.C."/>
        </authorList>
    </citation>
    <scope>NUCLEOTIDE SEQUENCE</scope>
</reference>
<name>O16126_BOLVI</name>
<accession>O16126</accession>
<protein>
    <submittedName>
        <fullName evidence="8">Trypsinogen 1</fullName>
    </submittedName>
</protein>
<feature type="chain" id="PRO_5004157252" evidence="6">
    <location>
        <begin position="17"/>
        <end position="248"/>
    </location>
</feature>
<dbReference type="GO" id="GO:0004252">
    <property type="term" value="F:serine-type endopeptidase activity"/>
    <property type="evidence" value="ECO:0007669"/>
    <property type="project" value="InterPro"/>
</dbReference>
<keyword evidence="6" id="KW-0732">Signal</keyword>
<dbReference type="AlphaFoldDB" id="O16126"/>
<dbReference type="CDD" id="cd00190">
    <property type="entry name" value="Tryp_SPc"/>
    <property type="match status" value="1"/>
</dbReference>
<keyword evidence="1" id="KW-0645">Protease</keyword>
<sequence length="248" mass="25872">MKIVILLLLGLAAVNADKIVGGEQAGQAIPYQARLQYSAGSIRCGGSLISETYVLCAAHCQGSAVQWNTWKIVLGLYQASNADNEAGVQTFNVNAQTPNSDYDSATTDNDVMLLRLDESATLTSSVALVSLPTQSTSTSFPEEDTACTVSGWGTTSSGGTISDYLMKVEVNVVDQDECGNRYGSLTGGMMCLAASGKDSCQGDSGGPAVCNGVQYGIVSWGAGCASVLSPGVYTRVAVFRTWIDDNMV</sequence>